<comment type="similarity">
    <text evidence="1">Belongs to the ABC transporter superfamily.</text>
</comment>
<sequence>MQNNSCHQDIITLEDVSFSYQNQAVHKGLNFSVKERDFIGLIGSNGAGKTTLLRMIVGLLKPESGTIRLFGKPVSEFKEWDRIGYVPQKNSFNPLFPATVREVVLSGLYSRNKLFRKITKADQKKCDDALHAMNIEDLAMKRIGELSGGQQQRVFLARALINNPSLLILDEPTVGIDSETQEGFFHMIKHMHQHHNITFLMVSHDMEMIRSYLGQQPAAESGKLKFYKKHSHELQDCVENDLTHSLKELRQQMESRREVVTVGNLS</sequence>
<dbReference type="InterPro" id="IPR003593">
    <property type="entry name" value="AAA+_ATPase"/>
</dbReference>
<dbReference type="GO" id="GO:0005524">
    <property type="term" value="F:ATP binding"/>
    <property type="evidence" value="ECO:0007669"/>
    <property type="project" value="UniProtKB-KW"/>
</dbReference>
<gene>
    <name evidence="6" type="ORF">SAMN05216378_4744</name>
</gene>
<dbReference type="RefSeq" id="WP_091188895.1">
    <property type="nucleotide sequence ID" value="NZ_FOMT01000005.1"/>
</dbReference>
<dbReference type="InterPro" id="IPR003439">
    <property type="entry name" value="ABC_transporter-like_ATP-bd"/>
</dbReference>
<dbReference type="PANTHER" id="PTHR42734">
    <property type="entry name" value="METAL TRANSPORT SYSTEM ATP-BINDING PROTEIN TM_0124-RELATED"/>
    <property type="match status" value="1"/>
</dbReference>
<accession>A0A1I2FAD0</accession>
<keyword evidence="2" id="KW-0813">Transport</keyword>
<dbReference type="OrthoDB" id="9806726at2"/>
<dbReference type="InterPro" id="IPR050153">
    <property type="entry name" value="Metal_Ion_Import_ABC"/>
</dbReference>
<dbReference type="Gene3D" id="3.40.50.300">
    <property type="entry name" value="P-loop containing nucleotide triphosphate hydrolases"/>
    <property type="match status" value="1"/>
</dbReference>
<dbReference type="STRING" id="1045775.SAMN05216378_4744"/>
<dbReference type="AlphaFoldDB" id="A0A1I2FAD0"/>
<evidence type="ECO:0000256" key="3">
    <source>
        <dbReference type="ARBA" id="ARBA00022741"/>
    </source>
</evidence>
<dbReference type="EMBL" id="FOMT01000005">
    <property type="protein sequence ID" value="SFF01526.1"/>
    <property type="molecule type" value="Genomic_DNA"/>
</dbReference>
<evidence type="ECO:0000313" key="6">
    <source>
        <dbReference type="EMBL" id="SFF01526.1"/>
    </source>
</evidence>
<organism evidence="6 7">
    <name type="scientific">Paenibacillus catalpae</name>
    <dbReference type="NCBI Taxonomy" id="1045775"/>
    <lineage>
        <taxon>Bacteria</taxon>
        <taxon>Bacillati</taxon>
        <taxon>Bacillota</taxon>
        <taxon>Bacilli</taxon>
        <taxon>Bacillales</taxon>
        <taxon>Paenibacillaceae</taxon>
        <taxon>Paenibacillus</taxon>
    </lineage>
</organism>
<dbReference type="PROSITE" id="PS50893">
    <property type="entry name" value="ABC_TRANSPORTER_2"/>
    <property type="match status" value="1"/>
</dbReference>
<evidence type="ECO:0000256" key="1">
    <source>
        <dbReference type="ARBA" id="ARBA00005417"/>
    </source>
</evidence>
<dbReference type="PANTHER" id="PTHR42734:SF17">
    <property type="entry name" value="METAL TRANSPORT SYSTEM ATP-BINDING PROTEIN TM_0124-RELATED"/>
    <property type="match status" value="1"/>
</dbReference>
<dbReference type="FunFam" id="3.40.50.300:FF:000134">
    <property type="entry name" value="Iron-enterobactin ABC transporter ATP-binding protein"/>
    <property type="match status" value="1"/>
</dbReference>
<proteinExistence type="inferred from homology"/>
<feature type="domain" description="ABC transporter" evidence="5">
    <location>
        <begin position="11"/>
        <end position="246"/>
    </location>
</feature>
<evidence type="ECO:0000256" key="2">
    <source>
        <dbReference type="ARBA" id="ARBA00022448"/>
    </source>
</evidence>
<dbReference type="InterPro" id="IPR027417">
    <property type="entry name" value="P-loop_NTPase"/>
</dbReference>
<dbReference type="CDD" id="cd03235">
    <property type="entry name" value="ABC_Metallic_Cations"/>
    <property type="match status" value="1"/>
</dbReference>
<dbReference type="GO" id="GO:0016887">
    <property type="term" value="F:ATP hydrolysis activity"/>
    <property type="evidence" value="ECO:0007669"/>
    <property type="project" value="InterPro"/>
</dbReference>
<dbReference type="SUPFAM" id="SSF52540">
    <property type="entry name" value="P-loop containing nucleoside triphosphate hydrolases"/>
    <property type="match status" value="1"/>
</dbReference>
<dbReference type="Pfam" id="PF00005">
    <property type="entry name" value="ABC_tran"/>
    <property type="match status" value="1"/>
</dbReference>
<evidence type="ECO:0000313" key="7">
    <source>
        <dbReference type="Proteomes" id="UP000198855"/>
    </source>
</evidence>
<keyword evidence="7" id="KW-1185">Reference proteome</keyword>
<protein>
    <submittedName>
        <fullName evidence="6">Zinc transport system ATP-binding protein</fullName>
    </submittedName>
</protein>
<evidence type="ECO:0000259" key="5">
    <source>
        <dbReference type="PROSITE" id="PS50893"/>
    </source>
</evidence>
<dbReference type="Proteomes" id="UP000198855">
    <property type="component" value="Unassembled WGS sequence"/>
</dbReference>
<dbReference type="InterPro" id="IPR017871">
    <property type="entry name" value="ABC_transporter-like_CS"/>
</dbReference>
<reference evidence="7" key="1">
    <citation type="submission" date="2016-10" db="EMBL/GenBank/DDBJ databases">
        <authorList>
            <person name="Varghese N."/>
            <person name="Submissions S."/>
        </authorList>
    </citation>
    <scope>NUCLEOTIDE SEQUENCE [LARGE SCALE GENOMIC DNA]</scope>
    <source>
        <strain evidence="7">CGMCC 1.10784</strain>
    </source>
</reference>
<dbReference type="SMART" id="SM00382">
    <property type="entry name" value="AAA"/>
    <property type="match status" value="1"/>
</dbReference>
<keyword evidence="4 6" id="KW-0067">ATP-binding</keyword>
<dbReference type="PROSITE" id="PS00211">
    <property type="entry name" value="ABC_TRANSPORTER_1"/>
    <property type="match status" value="1"/>
</dbReference>
<evidence type="ECO:0000256" key="4">
    <source>
        <dbReference type="ARBA" id="ARBA00022840"/>
    </source>
</evidence>
<name>A0A1I2FAD0_9BACL</name>
<keyword evidence="3" id="KW-0547">Nucleotide-binding</keyword>